<evidence type="ECO:0008006" key="3">
    <source>
        <dbReference type="Google" id="ProtNLM"/>
    </source>
</evidence>
<proteinExistence type="predicted"/>
<dbReference type="Proteomes" id="UP000288805">
    <property type="component" value="Unassembled WGS sequence"/>
</dbReference>
<accession>A0A438FTD7</accession>
<comment type="caution">
    <text evidence="1">The sequence shown here is derived from an EMBL/GenBank/DDBJ whole genome shotgun (WGS) entry which is preliminary data.</text>
</comment>
<reference evidence="1 2" key="1">
    <citation type="journal article" date="2018" name="PLoS Genet.">
        <title>Population sequencing reveals clonal diversity and ancestral inbreeding in the grapevine cultivar Chardonnay.</title>
        <authorList>
            <person name="Roach M.J."/>
            <person name="Johnson D.L."/>
            <person name="Bohlmann J."/>
            <person name="van Vuuren H.J."/>
            <person name="Jones S.J."/>
            <person name="Pretorius I.S."/>
            <person name="Schmidt S.A."/>
            <person name="Borneman A.R."/>
        </authorList>
    </citation>
    <scope>NUCLEOTIDE SEQUENCE [LARGE SCALE GENOMIC DNA]</scope>
    <source>
        <strain evidence="2">cv. Chardonnay</strain>
        <tissue evidence="1">Leaf</tissue>
    </source>
</reference>
<dbReference type="AlphaFoldDB" id="A0A438FTD7"/>
<gene>
    <name evidence="1" type="ORF">CK203_058965</name>
</gene>
<protein>
    <recommendedName>
        <fullName evidence="3">DUF4283 domain-containing protein</fullName>
    </recommendedName>
</protein>
<evidence type="ECO:0000313" key="1">
    <source>
        <dbReference type="EMBL" id="RVW63204.1"/>
    </source>
</evidence>
<dbReference type="EMBL" id="QGNW01000746">
    <property type="protein sequence ID" value="RVW63204.1"/>
    <property type="molecule type" value="Genomic_DNA"/>
</dbReference>
<evidence type="ECO:0000313" key="2">
    <source>
        <dbReference type="Proteomes" id="UP000288805"/>
    </source>
</evidence>
<organism evidence="1 2">
    <name type="scientific">Vitis vinifera</name>
    <name type="common">Grape</name>
    <dbReference type="NCBI Taxonomy" id="29760"/>
    <lineage>
        <taxon>Eukaryota</taxon>
        <taxon>Viridiplantae</taxon>
        <taxon>Streptophyta</taxon>
        <taxon>Embryophyta</taxon>
        <taxon>Tracheophyta</taxon>
        <taxon>Spermatophyta</taxon>
        <taxon>Magnoliopsida</taxon>
        <taxon>eudicotyledons</taxon>
        <taxon>Gunneridae</taxon>
        <taxon>Pentapetalae</taxon>
        <taxon>rosids</taxon>
        <taxon>Vitales</taxon>
        <taxon>Vitaceae</taxon>
        <taxon>Viteae</taxon>
        <taxon>Vitis</taxon>
    </lineage>
</organism>
<name>A0A438FTD7_VITVI</name>
<sequence>MIIFPFSTDGHHDILGPLEIVVPIEFVPLAIQYFVIRITKVSEEALIHEEIIVTKRKPLILVVPEGVKGNGWEVLRKAISSVQDFSDQAVRALKETIENSQASKGIYRGCRSYADVVVKEGPRNGALLPVGKWAKVVICEREFNSEMRVYFSEEMVAKRKYGCIWKIQKGLVRTKRSFFSFVGRGLVEIHSEEVREGNEGGKGLFEACRLVKVSVIGEDEKDDLFRFESTCSKDELMSVGGCVSQRPKNVVGLHGITRDNECYSWRPLSRSHSRFSSSNLASKREKGWGGSLLGPVVGSKIGPTKPDALLKAWSVRAQFGAKSFRPPAGPIFNQAYETEATSSKGSPVALSSSKLQCSESSAKEVSHFVPKRKLDGGVSAEANVAIFRGNSIFNQGVIFPILEISQDFTVETEGDEGLSCCSLTNKVVPFSNFPDDEFSCLVGVPISESVASPLEVFNQNLKDCSFLREPLSSLEEFCVSSRVSFLEPEPPPSRWKVFRLRASCPRRWSRFNRFWRV</sequence>